<dbReference type="AlphaFoldDB" id="A0A1A8THH5"/>
<evidence type="ECO:0000313" key="8">
    <source>
        <dbReference type="EMBL" id="SBS32113.1"/>
    </source>
</evidence>
<keyword evidence="4" id="KW-0659">Purine metabolism</keyword>
<comment type="catalytic activity">
    <reaction evidence="1">
        <text>5-hydroxy-2-oxo-4-ureido-2,5-dihydro-1H-imidazole-5-carboxylate + H(+) = (S)-allantoin + CO2</text>
        <dbReference type="Rhea" id="RHEA:26301"/>
        <dbReference type="ChEBI" id="CHEBI:15378"/>
        <dbReference type="ChEBI" id="CHEBI:15678"/>
        <dbReference type="ChEBI" id="CHEBI:16526"/>
        <dbReference type="ChEBI" id="CHEBI:58639"/>
        <dbReference type="EC" id="4.1.1.97"/>
    </reaction>
</comment>
<dbReference type="STRING" id="1792290.MSP8886_02348"/>
<evidence type="ECO:0000256" key="4">
    <source>
        <dbReference type="ARBA" id="ARBA00022631"/>
    </source>
</evidence>
<evidence type="ECO:0000259" key="7">
    <source>
        <dbReference type="Pfam" id="PF09349"/>
    </source>
</evidence>
<gene>
    <name evidence="8" type="primary">pucL</name>
    <name evidence="8" type="ORF">MSP8886_02348</name>
</gene>
<proteinExistence type="predicted"/>
<dbReference type="UniPathway" id="UPA00394">
    <property type="reaction ID" value="UER00652"/>
</dbReference>
<dbReference type="GO" id="GO:0000255">
    <property type="term" value="P:allantoin metabolic process"/>
    <property type="evidence" value="ECO:0007669"/>
    <property type="project" value="InterPro"/>
</dbReference>
<accession>A0A1A8THH5</accession>
<comment type="pathway">
    <text evidence="2">Purine metabolism; urate degradation; (S)-allantoin from urate: step 3/3.</text>
</comment>
<evidence type="ECO:0000256" key="2">
    <source>
        <dbReference type="ARBA" id="ARBA00004754"/>
    </source>
</evidence>
<dbReference type="Gene3D" id="1.10.3330.10">
    <property type="entry name" value="Oxo-4-hydroxy-4-carboxy-5-ureidoimidazoline decarboxylase"/>
    <property type="match status" value="1"/>
</dbReference>
<organism evidence="8 9">
    <name type="scientific">Marinomonas spartinae</name>
    <dbReference type="NCBI Taxonomy" id="1792290"/>
    <lineage>
        <taxon>Bacteria</taxon>
        <taxon>Pseudomonadati</taxon>
        <taxon>Pseudomonadota</taxon>
        <taxon>Gammaproteobacteria</taxon>
        <taxon>Oceanospirillales</taxon>
        <taxon>Oceanospirillaceae</taxon>
        <taxon>Marinomonas</taxon>
    </lineage>
</organism>
<dbReference type="InterPro" id="IPR018020">
    <property type="entry name" value="OHCU_decarboxylase"/>
</dbReference>
<dbReference type="GO" id="GO:0051997">
    <property type="term" value="F:2-oxo-4-hydroxy-4-carboxy-5-ureidoimidazoline decarboxylase activity"/>
    <property type="evidence" value="ECO:0007669"/>
    <property type="project" value="UniProtKB-EC"/>
</dbReference>
<feature type="domain" description="Oxo-4-hydroxy-4-carboxy-5-ureidoimidazoline decarboxylase" evidence="7">
    <location>
        <begin position="24"/>
        <end position="186"/>
    </location>
</feature>
<dbReference type="RefSeq" id="WP_245659092.1">
    <property type="nucleotide sequence ID" value="NZ_FLOB01000004.1"/>
</dbReference>
<dbReference type="Proteomes" id="UP000092544">
    <property type="component" value="Unassembled WGS sequence"/>
</dbReference>
<keyword evidence="9" id="KW-1185">Reference proteome</keyword>
<dbReference type="PANTHER" id="PTHR43466">
    <property type="entry name" value="2-OXO-4-HYDROXY-4-CARBOXY-5-UREIDOIMIDAZOLINE DECARBOXYLASE-RELATED"/>
    <property type="match status" value="1"/>
</dbReference>
<dbReference type="SUPFAM" id="SSF158694">
    <property type="entry name" value="UraD-Like"/>
    <property type="match status" value="1"/>
</dbReference>
<dbReference type="GO" id="GO:0006144">
    <property type="term" value="P:purine nucleobase metabolic process"/>
    <property type="evidence" value="ECO:0007669"/>
    <property type="project" value="UniProtKB-KW"/>
</dbReference>
<dbReference type="EMBL" id="FLOB01000004">
    <property type="protein sequence ID" value="SBS32113.1"/>
    <property type="molecule type" value="Genomic_DNA"/>
</dbReference>
<reference evidence="8 9" key="1">
    <citation type="submission" date="2016-06" db="EMBL/GenBank/DDBJ databases">
        <authorList>
            <person name="Kjaerup R.B."/>
            <person name="Dalgaard T.S."/>
            <person name="Juul-Madsen H.R."/>
        </authorList>
    </citation>
    <scope>NUCLEOTIDE SEQUENCE [LARGE SCALE GENOMIC DNA]</scope>
    <source>
        <strain evidence="8 9">CECT 8886</strain>
    </source>
</reference>
<dbReference type="InterPro" id="IPR036778">
    <property type="entry name" value="OHCU_decarboxylase_sf"/>
</dbReference>
<dbReference type="NCBIfam" id="TIGR03164">
    <property type="entry name" value="UHCUDC"/>
    <property type="match status" value="1"/>
</dbReference>
<evidence type="ECO:0000256" key="3">
    <source>
        <dbReference type="ARBA" id="ARBA00012257"/>
    </source>
</evidence>
<name>A0A1A8THH5_9GAMM</name>
<dbReference type="GO" id="GO:0019628">
    <property type="term" value="P:urate catabolic process"/>
    <property type="evidence" value="ECO:0007669"/>
    <property type="project" value="UniProtKB-UniPathway"/>
</dbReference>
<evidence type="ECO:0000256" key="6">
    <source>
        <dbReference type="ARBA" id="ARBA00023239"/>
    </source>
</evidence>
<dbReference type="Pfam" id="PF09349">
    <property type="entry name" value="OHCU_decarbox"/>
    <property type="match status" value="1"/>
</dbReference>
<evidence type="ECO:0000313" key="9">
    <source>
        <dbReference type="Proteomes" id="UP000092544"/>
    </source>
</evidence>
<dbReference type="EC" id="4.1.1.97" evidence="3"/>
<dbReference type="InterPro" id="IPR017580">
    <property type="entry name" value="OHCU_decarboxylase-1"/>
</dbReference>
<evidence type="ECO:0000256" key="5">
    <source>
        <dbReference type="ARBA" id="ARBA00022793"/>
    </source>
</evidence>
<sequence length="188" mass="21219">MTDQLSVSMGFQVLEGMFDAKPSAMTKETFISVFGSVYEHSAWVAEQAWQAMDHKNSLTDYDQKEHLARLLFDVVEQSTNDTKLALLRAHPDLAGKAALAGEVTQDSSNEQAGAGLDQCSPEELMRFTDYNDRYKSRFGFPFIMAVKGATKEAILSAFEQRVDHSPQEEFKMAMRQVHQIARFRLAEK</sequence>
<keyword evidence="6" id="KW-0456">Lyase</keyword>
<keyword evidence="5" id="KW-0210">Decarboxylase</keyword>
<evidence type="ECO:0000256" key="1">
    <source>
        <dbReference type="ARBA" id="ARBA00001163"/>
    </source>
</evidence>
<dbReference type="PANTHER" id="PTHR43466:SF1">
    <property type="entry name" value="2-OXO-4-HYDROXY-4-CARBOXY-5-UREIDOIMIDAZOLINE DECARBOXYLASE-RELATED"/>
    <property type="match status" value="1"/>
</dbReference>
<protein>
    <recommendedName>
        <fullName evidence="3">2-oxo-4-hydroxy-4-carboxy-5-ureidoimidazoline decarboxylase</fullName>
        <ecNumber evidence="3">4.1.1.97</ecNumber>
    </recommendedName>
</protein>